<keyword evidence="2" id="KW-0732">Signal</keyword>
<dbReference type="AlphaFoldDB" id="A0A1W0A421"/>
<sequence>MTLGQALTIAAMTWLTSGTYIYYDYPQGNQNQFFYEPTHQNTPLDANLAHLRPPPPRIPEIHDIFIGIAAYRDGIKCGFSIWTAFYRAAHPEHVFVGVVDQTLPGDHICIEEYCKLAQASWPGPLCRFKNQIRIDARNAAESKGPTLARYQQQQLIRDEEFCMEIDAHSQFLPNWDVEIVQEWARTNNEMGVLSSYPLDFSFIEKDLSKPSTYSSHLCGYLDRGRVEDIPIIYGMHLIHDAVVPQMSALWGACLSFSKCHAEKRVPIDKHMNWVFWGEEYLRTFQLWTHGYDIYSPSRLGSVVFHNWTHEPNKKKFTDNVTRSGDQATHDQEETLAYNRLRLLLNLPFQGDTDAKEMHIFNPPPVRTVDQFLAFTGISNVDPKQDTWTCGKQLHWVPYAVPSIVEELLPGWSMYHQDNRQQEEFAMELDMAQQGTTRLLWFLWLAPLALVLSAFGIVYFRRSKKATKYTPVATR</sequence>
<dbReference type="PANTHER" id="PTHR34496:SF6">
    <property type="entry name" value="GLYCOSYLTRANSFERASE 2-LIKE DOMAIN-CONTAINING PROTEIN"/>
    <property type="match status" value="1"/>
</dbReference>
<feature type="signal peptide" evidence="2">
    <location>
        <begin position="1"/>
        <end position="18"/>
    </location>
</feature>
<dbReference type="Proteomes" id="UP000243217">
    <property type="component" value="Unassembled WGS sequence"/>
</dbReference>
<evidence type="ECO:0000256" key="2">
    <source>
        <dbReference type="SAM" id="SignalP"/>
    </source>
</evidence>
<dbReference type="GO" id="GO:0016740">
    <property type="term" value="F:transferase activity"/>
    <property type="evidence" value="ECO:0007669"/>
    <property type="project" value="UniProtKB-KW"/>
</dbReference>
<name>A0A1W0A421_9STRA</name>
<accession>A0A1W0A421</accession>
<dbReference type="EMBL" id="JNBS01000515">
    <property type="protein sequence ID" value="OQS05024.1"/>
    <property type="molecule type" value="Genomic_DNA"/>
</dbReference>
<feature type="transmembrane region" description="Helical" evidence="1">
    <location>
        <begin position="438"/>
        <end position="459"/>
    </location>
</feature>
<gene>
    <name evidence="3" type="ORF">THRCLA_02789</name>
</gene>
<dbReference type="Pfam" id="PF11397">
    <property type="entry name" value="GlcNAc"/>
    <property type="match status" value="2"/>
</dbReference>
<evidence type="ECO:0000313" key="3">
    <source>
        <dbReference type="EMBL" id="OQS05024.1"/>
    </source>
</evidence>
<reference evidence="3 4" key="1">
    <citation type="journal article" date="2014" name="Genome Biol. Evol.">
        <title>The secreted proteins of Achlya hypogyna and Thraustotheca clavata identify the ancestral oomycete secretome and reveal gene acquisitions by horizontal gene transfer.</title>
        <authorList>
            <person name="Misner I."/>
            <person name="Blouin N."/>
            <person name="Leonard G."/>
            <person name="Richards T.A."/>
            <person name="Lane C.E."/>
        </authorList>
    </citation>
    <scope>NUCLEOTIDE SEQUENCE [LARGE SCALE GENOMIC DNA]</scope>
    <source>
        <strain evidence="3 4">ATCC 34112</strain>
    </source>
</reference>
<keyword evidence="1" id="KW-1133">Transmembrane helix</keyword>
<dbReference type="PANTHER" id="PTHR34496">
    <property type="entry name" value="GLCNAC TRANSFERASE-RELATED"/>
    <property type="match status" value="1"/>
</dbReference>
<keyword evidence="1" id="KW-0812">Transmembrane</keyword>
<comment type="caution">
    <text evidence="3">The sequence shown here is derived from an EMBL/GenBank/DDBJ whole genome shotgun (WGS) entry which is preliminary data.</text>
</comment>
<keyword evidence="1" id="KW-0472">Membrane</keyword>
<dbReference type="InterPro" id="IPR021067">
    <property type="entry name" value="Glycosyltransferase"/>
</dbReference>
<keyword evidence="4" id="KW-1185">Reference proteome</keyword>
<evidence type="ECO:0000256" key="1">
    <source>
        <dbReference type="SAM" id="Phobius"/>
    </source>
</evidence>
<organism evidence="3 4">
    <name type="scientific">Thraustotheca clavata</name>
    <dbReference type="NCBI Taxonomy" id="74557"/>
    <lineage>
        <taxon>Eukaryota</taxon>
        <taxon>Sar</taxon>
        <taxon>Stramenopiles</taxon>
        <taxon>Oomycota</taxon>
        <taxon>Saprolegniomycetes</taxon>
        <taxon>Saprolegniales</taxon>
        <taxon>Achlyaceae</taxon>
        <taxon>Thraustotheca</taxon>
    </lineage>
</organism>
<protein>
    <submittedName>
        <fullName evidence="3">GlcNac transferase</fullName>
    </submittedName>
</protein>
<feature type="chain" id="PRO_5012867881" evidence="2">
    <location>
        <begin position="19"/>
        <end position="474"/>
    </location>
</feature>
<proteinExistence type="predicted"/>
<dbReference type="OrthoDB" id="76265at2759"/>
<evidence type="ECO:0000313" key="4">
    <source>
        <dbReference type="Proteomes" id="UP000243217"/>
    </source>
</evidence>
<keyword evidence="3" id="KW-0808">Transferase</keyword>